<comment type="caution">
    <text evidence="1">The sequence shown here is derived from an EMBL/GenBank/DDBJ whole genome shotgun (WGS) entry which is preliminary data.</text>
</comment>
<organism evidence="1 2">
    <name type="scientific">Prolixibacter bellariivorans</name>
    <dbReference type="NCBI Taxonomy" id="314319"/>
    <lineage>
        <taxon>Bacteria</taxon>
        <taxon>Pseudomonadati</taxon>
        <taxon>Bacteroidota</taxon>
        <taxon>Bacteroidia</taxon>
        <taxon>Marinilabiliales</taxon>
        <taxon>Prolixibacteraceae</taxon>
        <taxon>Prolixibacter</taxon>
    </lineage>
</organism>
<dbReference type="Proteomes" id="UP000391834">
    <property type="component" value="Unassembled WGS sequence"/>
</dbReference>
<accession>A0A5M4B592</accession>
<proteinExistence type="predicted"/>
<dbReference type="EMBL" id="BLAX01000001">
    <property type="protein sequence ID" value="GET35033.1"/>
    <property type="molecule type" value="Genomic_DNA"/>
</dbReference>
<gene>
    <name evidence="1" type="ORF">PbJCM13498_38960</name>
</gene>
<sequence>MSIPQDDFYSIFQGEGDFYDEIHSLDQEKFNEWVSNSFEKIATISSFNEVAPSENTINEFRERGYIHKESQCHYSAKAISLLNPEFEYWTGFINRDDYLYPIVTHSFNLYKGKVIDLARVDKHLKPLDIESTSLPHVYYGIKIPHDFVKKYEKETFNEFSMEPLLVDWYKANND</sequence>
<dbReference type="OrthoDB" id="1491261at2"/>
<name>A0A5M4B592_9BACT</name>
<protein>
    <submittedName>
        <fullName evidence="1">Uncharacterized protein</fullName>
    </submittedName>
</protein>
<evidence type="ECO:0000313" key="2">
    <source>
        <dbReference type="Proteomes" id="UP000391834"/>
    </source>
</evidence>
<dbReference type="AlphaFoldDB" id="A0A5M4B592"/>
<dbReference type="RefSeq" id="WP_025865934.1">
    <property type="nucleotide sequence ID" value="NZ_BLAX01000001.1"/>
</dbReference>
<reference evidence="1 2" key="1">
    <citation type="submission" date="2019-10" db="EMBL/GenBank/DDBJ databases">
        <title>Prolixibacter strains distinguished by the presence of nitrate reductase genes were adept at nitrate-dependent anaerobic corrosion of metallic iron and carbon steel.</title>
        <authorList>
            <person name="Iino T."/>
            <person name="Shono N."/>
            <person name="Ito K."/>
            <person name="Nakamura R."/>
            <person name="Sueoka K."/>
            <person name="Harayama S."/>
            <person name="Ohkuma M."/>
        </authorList>
    </citation>
    <scope>NUCLEOTIDE SEQUENCE [LARGE SCALE GENOMIC DNA]</scope>
    <source>
        <strain evidence="1 2">JCM 13498</strain>
    </source>
</reference>
<keyword evidence="2" id="KW-1185">Reference proteome</keyword>
<evidence type="ECO:0000313" key="1">
    <source>
        <dbReference type="EMBL" id="GET35033.1"/>
    </source>
</evidence>